<keyword evidence="2" id="KW-1185">Reference proteome</keyword>
<organism evidence="1 2">
    <name type="scientific">Streptomyces cyaneogriseus subsp. noncyanogenus</name>
    <dbReference type="NCBI Taxonomy" id="477245"/>
    <lineage>
        <taxon>Bacteria</taxon>
        <taxon>Bacillati</taxon>
        <taxon>Actinomycetota</taxon>
        <taxon>Actinomycetes</taxon>
        <taxon>Kitasatosporales</taxon>
        <taxon>Streptomycetaceae</taxon>
        <taxon>Streptomyces</taxon>
    </lineage>
</organism>
<proteinExistence type="predicted"/>
<reference evidence="1 2" key="1">
    <citation type="submission" date="2015-02" db="EMBL/GenBank/DDBJ databases">
        <title>Genome sequence of thermotolerant Streptomyces cyaneogriseus subsp. Noncyanogenus NMWT1, the producer of nematocidal antibiotics nemadectin.</title>
        <authorList>
            <person name="Wang H."/>
            <person name="Li C."/>
            <person name="Xiang W."/>
            <person name="Wang X."/>
        </authorList>
    </citation>
    <scope>NUCLEOTIDE SEQUENCE [LARGE SCALE GENOMIC DNA]</scope>
    <source>
        <strain evidence="1 2">NMWT 1</strain>
    </source>
</reference>
<sequence length="60" mass="6560">MAWLHIVAPGRAVPTATSRCECGRDRSAIGRTRVLALIDDHEHHRTACPLRTTQEGRAAA</sequence>
<dbReference type="HOGENOM" id="CLU_3158311_0_0_11"/>
<dbReference type="AlphaFoldDB" id="A0A0C5G388"/>
<accession>A0A0C5G388</accession>
<dbReference type="KEGG" id="scw:TU94_17465"/>
<evidence type="ECO:0000313" key="2">
    <source>
        <dbReference type="Proteomes" id="UP000032234"/>
    </source>
</evidence>
<dbReference type="PATRIC" id="fig|477245.3.peg.3698"/>
<evidence type="ECO:0000313" key="1">
    <source>
        <dbReference type="EMBL" id="AJP03000.1"/>
    </source>
</evidence>
<dbReference type="EMBL" id="CP010849">
    <property type="protein sequence ID" value="AJP03000.1"/>
    <property type="molecule type" value="Genomic_DNA"/>
</dbReference>
<dbReference type="Proteomes" id="UP000032234">
    <property type="component" value="Chromosome"/>
</dbReference>
<protein>
    <submittedName>
        <fullName evidence="1">Uncharacterized protein</fullName>
    </submittedName>
</protein>
<name>A0A0C5G388_9ACTN</name>
<gene>
    <name evidence="1" type="ORF">TU94_17465</name>
</gene>
<dbReference type="OrthoDB" id="4307204at2"/>
<dbReference type="STRING" id="477245.TU94_17465"/>